<feature type="transmembrane region" description="Helical" evidence="2">
    <location>
        <begin position="212"/>
        <end position="234"/>
    </location>
</feature>
<feature type="compositionally biased region" description="Polar residues" evidence="1">
    <location>
        <begin position="362"/>
        <end position="373"/>
    </location>
</feature>
<evidence type="ECO:0000256" key="2">
    <source>
        <dbReference type="SAM" id="Phobius"/>
    </source>
</evidence>
<keyword evidence="4" id="KW-1185">Reference proteome</keyword>
<feature type="transmembrane region" description="Helical" evidence="2">
    <location>
        <begin position="88"/>
        <end position="112"/>
    </location>
</feature>
<organism evidence="3 4">
    <name type="scientific">Aspergillus nanangensis</name>
    <dbReference type="NCBI Taxonomy" id="2582783"/>
    <lineage>
        <taxon>Eukaryota</taxon>
        <taxon>Fungi</taxon>
        <taxon>Dikarya</taxon>
        <taxon>Ascomycota</taxon>
        <taxon>Pezizomycotina</taxon>
        <taxon>Eurotiomycetes</taxon>
        <taxon>Eurotiomycetidae</taxon>
        <taxon>Eurotiales</taxon>
        <taxon>Aspergillaceae</taxon>
        <taxon>Aspergillus</taxon>
        <taxon>Aspergillus subgen. Circumdati</taxon>
    </lineage>
</organism>
<gene>
    <name evidence="3" type="ORF">FE257_001534</name>
</gene>
<evidence type="ECO:0000256" key="1">
    <source>
        <dbReference type="SAM" id="MobiDB-lite"/>
    </source>
</evidence>
<keyword evidence="2" id="KW-1133">Transmembrane helix</keyword>
<accession>A0AAD4CTH7</accession>
<feature type="region of interest" description="Disordered" evidence="1">
    <location>
        <begin position="317"/>
        <end position="403"/>
    </location>
</feature>
<feature type="transmembrane region" description="Helical" evidence="2">
    <location>
        <begin position="124"/>
        <end position="144"/>
    </location>
</feature>
<proteinExistence type="predicted"/>
<dbReference type="AlphaFoldDB" id="A0AAD4CTH7"/>
<reference evidence="3" key="2">
    <citation type="submission" date="2020-02" db="EMBL/GenBank/DDBJ databases">
        <authorList>
            <person name="Gilchrist C.L.M."/>
            <person name="Chooi Y.-H."/>
        </authorList>
    </citation>
    <scope>NUCLEOTIDE SEQUENCE</scope>
    <source>
        <strain evidence="3">MST-FP2251</strain>
    </source>
</reference>
<evidence type="ECO:0000313" key="4">
    <source>
        <dbReference type="Proteomes" id="UP001194746"/>
    </source>
</evidence>
<feature type="transmembrane region" description="Helical" evidence="2">
    <location>
        <begin position="165"/>
        <end position="192"/>
    </location>
</feature>
<reference evidence="3" key="1">
    <citation type="journal article" date="2019" name="Beilstein J. Org. Chem.">
        <title>Nanangenines: drimane sesquiterpenoids as the dominant metabolite cohort of a novel Australian fungus, Aspergillus nanangensis.</title>
        <authorList>
            <person name="Lacey H.J."/>
            <person name="Gilchrist C.L.M."/>
            <person name="Crombie A."/>
            <person name="Kalaitzis J.A."/>
            <person name="Vuong D."/>
            <person name="Rutledge P.J."/>
            <person name="Turner P."/>
            <person name="Pitt J.I."/>
            <person name="Lacey E."/>
            <person name="Chooi Y.H."/>
            <person name="Piggott A.M."/>
        </authorList>
    </citation>
    <scope>NUCLEOTIDE SEQUENCE</scope>
    <source>
        <strain evidence="3">MST-FP2251</strain>
    </source>
</reference>
<feature type="transmembrane region" description="Helical" evidence="2">
    <location>
        <begin position="283"/>
        <end position="304"/>
    </location>
</feature>
<evidence type="ECO:0000313" key="3">
    <source>
        <dbReference type="EMBL" id="KAF9892426.1"/>
    </source>
</evidence>
<feature type="compositionally biased region" description="Low complexity" evidence="1">
    <location>
        <begin position="384"/>
        <end position="396"/>
    </location>
</feature>
<protein>
    <submittedName>
        <fullName evidence="3">Uncharacterized protein</fullName>
    </submittedName>
</protein>
<feature type="transmembrane region" description="Helical" evidence="2">
    <location>
        <begin position="52"/>
        <end position="76"/>
    </location>
</feature>
<keyword evidence="2" id="KW-0812">Transmembrane</keyword>
<sequence length="403" mass="45379">MALLRRTIPNQFGLYYSSDRGNNTDYLGGDQDGDTPNFQLLKDDLRTTEPYITVWLVCEFLTLLALILFFIGTFIIRQPKDKSNALPFKTIFGSLFGFIISRILSIALLFLYVFDSNVTRSYVALNMVEMIFNLLAVVLLYSILYRTIHRHLERYTEGEPFARVILAHWTILGVLSALAVTNCATRIASLALTVQESSSATLLAQHDSRLTVARAVIFMVISLEILGWGIFIFVRPIAPQTRNKTGEIALIASGLFFFVLLLTDTANSIQYTLLRATPPAYVYAITTFVEFIFITGVYMGIIICSIQWQKDVANAAVPTQPQQKRQSSTPPSPAGTNPQWNRQSTYQPYRPSMAEVLDKNPPVQQYQQDYSPQEPSPATRFYTSSGRSRFGQRQSRPISGGKF</sequence>
<name>A0AAD4CTH7_ASPNN</name>
<dbReference type="EMBL" id="VCAU01000012">
    <property type="protein sequence ID" value="KAF9892426.1"/>
    <property type="molecule type" value="Genomic_DNA"/>
</dbReference>
<comment type="caution">
    <text evidence="3">The sequence shown here is derived from an EMBL/GenBank/DDBJ whole genome shotgun (WGS) entry which is preliminary data.</text>
</comment>
<feature type="compositionally biased region" description="Polar residues" evidence="1">
    <location>
        <begin position="317"/>
        <end position="347"/>
    </location>
</feature>
<dbReference type="Proteomes" id="UP001194746">
    <property type="component" value="Unassembled WGS sequence"/>
</dbReference>
<feature type="transmembrane region" description="Helical" evidence="2">
    <location>
        <begin position="246"/>
        <end position="263"/>
    </location>
</feature>
<keyword evidence="2" id="KW-0472">Membrane</keyword>